<name>A0A4Q7PF29_9BACT</name>
<evidence type="ECO:0000313" key="3">
    <source>
        <dbReference type="Proteomes" id="UP000292209"/>
    </source>
</evidence>
<dbReference type="InterPro" id="IPR007263">
    <property type="entry name" value="DCC1-like"/>
</dbReference>
<dbReference type="RefSeq" id="WP_130277122.1">
    <property type="nucleotide sequence ID" value="NZ_SGXG01000001.1"/>
</dbReference>
<dbReference type="EMBL" id="SGXG01000001">
    <property type="protein sequence ID" value="RZS98418.1"/>
    <property type="molecule type" value="Genomic_DNA"/>
</dbReference>
<evidence type="ECO:0000313" key="2">
    <source>
        <dbReference type="EMBL" id="RZS98418.1"/>
    </source>
</evidence>
<feature type="transmembrane region" description="Helical" evidence="1">
    <location>
        <begin position="84"/>
        <end position="101"/>
    </location>
</feature>
<dbReference type="Pfam" id="PF04134">
    <property type="entry name" value="DCC1-like"/>
    <property type="match status" value="1"/>
</dbReference>
<proteinExistence type="predicted"/>
<dbReference type="Proteomes" id="UP000292209">
    <property type="component" value="Unassembled WGS sequence"/>
</dbReference>
<protein>
    <submittedName>
        <fullName evidence="2">Putative DCC family thiol-disulfide oxidoreductase YuxK</fullName>
    </submittedName>
</protein>
<evidence type="ECO:0000256" key="1">
    <source>
        <dbReference type="SAM" id="Phobius"/>
    </source>
</evidence>
<dbReference type="PANTHER" id="PTHR33639">
    <property type="entry name" value="THIOL-DISULFIDE OXIDOREDUCTASE DCC"/>
    <property type="match status" value="1"/>
</dbReference>
<organism evidence="2 3">
    <name type="scientific">Cecembia calidifontis</name>
    <dbReference type="NCBI Taxonomy" id="1187080"/>
    <lineage>
        <taxon>Bacteria</taxon>
        <taxon>Pseudomonadati</taxon>
        <taxon>Bacteroidota</taxon>
        <taxon>Cytophagia</taxon>
        <taxon>Cytophagales</taxon>
        <taxon>Cyclobacteriaceae</taxon>
        <taxon>Cecembia</taxon>
    </lineage>
</organism>
<accession>A0A4Q7PF29</accession>
<dbReference type="InterPro" id="IPR052927">
    <property type="entry name" value="DCC_oxidoreductase"/>
</dbReference>
<keyword evidence="1" id="KW-0812">Transmembrane</keyword>
<dbReference type="PANTHER" id="PTHR33639:SF2">
    <property type="entry name" value="DUF393 DOMAIN-CONTAINING PROTEIN"/>
    <property type="match status" value="1"/>
</dbReference>
<gene>
    <name evidence="2" type="ORF">BC751_4069</name>
</gene>
<keyword evidence="1" id="KW-0472">Membrane</keyword>
<sequence>MRIHDKFDIVLFDGVCNLCNNAVDFIIKRDKNNAFKFAALQDKAVKSLFDSFQIKQDYLDSLILIRQDKVYYRSRAALEISKKLSGLWPLLYGFIIIPAFLRDPIYDWIAKNRYKWFGKKDTCRIPTKKELDKFLTDKDFI</sequence>
<dbReference type="GO" id="GO:0015035">
    <property type="term" value="F:protein-disulfide reductase activity"/>
    <property type="evidence" value="ECO:0007669"/>
    <property type="project" value="InterPro"/>
</dbReference>
<reference evidence="2 3" key="1">
    <citation type="submission" date="2019-02" db="EMBL/GenBank/DDBJ databases">
        <title>Genomic Encyclopedia of Archaeal and Bacterial Type Strains, Phase II (KMG-II): from individual species to whole genera.</title>
        <authorList>
            <person name="Goeker M."/>
        </authorList>
    </citation>
    <scope>NUCLEOTIDE SEQUENCE [LARGE SCALE GENOMIC DNA]</scope>
    <source>
        <strain evidence="2 3">DSM 21411</strain>
    </source>
</reference>
<keyword evidence="1" id="KW-1133">Transmembrane helix</keyword>
<dbReference type="OrthoDB" id="9785438at2"/>
<comment type="caution">
    <text evidence="2">The sequence shown here is derived from an EMBL/GenBank/DDBJ whole genome shotgun (WGS) entry which is preliminary data.</text>
</comment>
<keyword evidence="3" id="KW-1185">Reference proteome</keyword>
<dbReference type="AlphaFoldDB" id="A0A4Q7PF29"/>